<comment type="caution">
    <text evidence="2">The sequence shown here is derived from an EMBL/GenBank/DDBJ whole genome shotgun (WGS) entry which is preliminary data.</text>
</comment>
<dbReference type="Gene3D" id="3.40.50.1820">
    <property type="entry name" value="alpha/beta hydrolase"/>
    <property type="match status" value="1"/>
</dbReference>
<gene>
    <name evidence="2" type="ORF">FRX94_11885</name>
</gene>
<dbReference type="OrthoDB" id="9801162at2"/>
<dbReference type="PRINTS" id="PR00111">
    <property type="entry name" value="ABHYDROLASE"/>
</dbReference>
<proteinExistence type="predicted"/>
<name>A0A5C5TWZ5_9CORY</name>
<dbReference type="PANTHER" id="PTHR43798">
    <property type="entry name" value="MONOACYLGLYCEROL LIPASE"/>
    <property type="match status" value="1"/>
</dbReference>
<accession>A0A5C5TWZ5</accession>
<reference evidence="2 3" key="1">
    <citation type="submission" date="2019-08" db="EMBL/GenBank/DDBJ databases">
        <authorList>
            <person name="Lei W."/>
        </authorList>
    </citation>
    <scope>NUCLEOTIDE SEQUENCE [LARGE SCALE GENOMIC DNA]</scope>
    <source>
        <strain evidence="2 3">CCUG 58627</strain>
    </source>
</reference>
<dbReference type="RefSeq" id="WP_146325561.1">
    <property type="nucleotide sequence ID" value="NZ_BAABLR010000019.1"/>
</dbReference>
<feature type="domain" description="AB hydrolase-1" evidence="1">
    <location>
        <begin position="81"/>
        <end position="288"/>
    </location>
</feature>
<dbReference type="GO" id="GO:0016020">
    <property type="term" value="C:membrane"/>
    <property type="evidence" value="ECO:0007669"/>
    <property type="project" value="TreeGrafter"/>
</dbReference>
<keyword evidence="2" id="KW-0378">Hydrolase</keyword>
<dbReference type="SUPFAM" id="SSF53474">
    <property type="entry name" value="alpha/beta-Hydrolases"/>
    <property type="match status" value="1"/>
</dbReference>
<dbReference type="GO" id="GO:0016787">
    <property type="term" value="F:hydrolase activity"/>
    <property type="evidence" value="ECO:0007669"/>
    <property type="project" value="UniProtKB-KW"/>
</dbReference>
<dbReference type="InterPro" id="IPR050266">
    <property type="entry name" value="AB_hydrolase_sf"/>
</dbReference>
<keyword evidence="3" id="KW-1185">Reference proteome</keyword>
<dbReference type="InterPro" id="IPR000073">
    <property type="entry name" value="AB_hydrolase_1"/>
</dbReference>
<evidence type="ECO:0000259" key="1">
    <source>
        <dbReference type="Pfam" id="PF12697"/>
    </source>
</evidence>
<dbReference type="InterPro" id="IPR029058">
    <property type="entry name" value="AB_hydrolase_fold"/>
</dbReference>
<dbReference type="Proteomes" id="UP000320791">
    <property type="component" value="Unassembled WGS sequence"/>
</dbReference>
<protein>
    <submittedName>
        <fullName evidence="2">Alpha/beta hydrolase</fullName>
    </submittedName>
</protein>
<dbReference type="EMBL" id="VOHM01000036">
    <property type="protein sequence ID" value="TWT18236.1"/>
    <property type="molecule type" value="Genomic_DNA"/>
</dbReference>
<dbReference type="Pfam" id="PF12697">
    <property type="entry name" value="Abhydrolase_6"/>
    <property type="match status" value="1"/>
</dbReference>
<organism evidence="2 3">
    <name type="scientific">Corynebacterium canis</name>
    <dbReference type="NCBI Taxonomy" id="679663"/>
    <lineage>
        <taxon>Bacteria</taxon>
        <taxon>Bacillati</taxon>
        <taxon>Actinomycetota</taxon>
        <taxon>Actinomycetes</taxon>
        <taxon>Mycobacteriales</taxon>
        <taxon>Corynebacteriaceae</taxon>
        <taxon>Corynebacterium</taxon>
    </lineage>
</organism>
<dbReference type="PANTHER" id="PTHR43798:SF33">
    <property type="entry name" value="HYDROLASE, PUTATIVE (AFU_ORTHOLOGUE AFUA_2G14860)-RELATED"/>
    <property type="match status" value="1"/>
</dbReference>
<evidence type="ECO:0000313" key="3">
    <source>
        <dbReference type="Proteomes" id="UP000320791"/>
    </source>
</evidence>
<sequence>MAYVFWVLAIAACGFLGVQAVRCRAAVQRSYERLERYDAATARLSYGDMRYLDRGSGDVILSAHGMFGGFDQALDTCEGFGEQFRIIAPSRFGYLGSDVRGDGTPAEQAAAFVELLDHLGIEKVFVLGASVGGTIAIRFALDYPERTKGLILLSSVMPYAKRPARRERYAGPPRLLSNDFGMFLVSPLFGLVVGIRPDTIATMMPVSKRRQGVLLDGKVANTDMARNFDSYAVEKLDSPTLVVHAQDDKVVSFTQTRDAVARFPRCSFVAFDAGGHYLDGHSEQVADAVRGFVATR</sequence>
<dbReference type="AlphaFoldDB" id="A0A5C5TWZ5"/>
<evidence type="ECO:0000313" key="2">
    <source>
        <dbReference type="EMBL" id="TWT18236.1"/>
    </source>
</evidence>